<dbReference type="GO" id="GO:0090575">
    <property type="term" value="C:RNA polymerase II transcription regulator complex"/>
    <property type="evidence" value="ECO:0007669"/>
    <property type="project" value="TreeGrafter"/>
</dbReference>
<name>A0AAN7A208_9PEZI</name>
<evidence type="ECO:0000256" key="5">
    <source>
        <dbReference type="ARBA" id="ARBA00023163"/>
    </source>
</evidence>
<keyword evidence="10" id="KW-1185">Reference proteome</keyword>
<dbReference type="Gene3D" id="1.20.5.170">
    <property type="match status" value="1"/>
</dbReference>
<dbReference type="InterPro" id="IPR046347">
    <property type="entry name" value="bZIP_sf"/>
</dbReference>
<feature type="region of interest" description="Disordered" evidence="8">
    <location>
        <begin position="253"/>
        <end position="318"/>
    </location>
</feature>
<keyword evidence="3" id="KW-0805">Transcription regulation</keyword>
<reference evidence="9" key="2">
    <citation type="submission" date="2023-05" db="EMBL/GenBank/DDBJ databases">
        <authorList>
            <consortium name="Lawrence Berkeley National Laboratory"/>
            <person name="Steindorff A."/>
            <person name="Hensen N."/>
            <person name="Bonometti L."/>
            <person name="Westerberg I."/>
            <person name="Brannstrom I.O."/>
            <person name="Guillou S."/>
            <person name="Cros-Aarteil S."/>
            <person name="Calhoun S."/>
            <person name="Haridas S."/>
            <person name="Kuo A."/>
            <person name="Mondo S."/>
            <person name="Pangilinan J."/>
            <person name="Riley R."/>
            <person name="Labutti K."/>
            <person name="Andreopoulos B."/>
            <person name="Lipzen A."/>
            <person name="Chen C."/>
            <person name="Yanf M."/>
            <person name="Daum C."/>
            <person name="Ng V."/>
            <person name="Clum A."/>
            <person name="Ohm R."/>
            <person name="Martin F."/>
            <person name="Silar P."/>
            <person name="Natvig D."/>
            <person name="Lalanne C."/>
            <person name="Gautier V."/>
            <person name="Ament-Velasquez S.L."/>
            <person name="Kruys A."/>
            <person name="Hutchinson M.I."/>
            <person name="Powell A.J."/>
            <person name="Barry K."/>
            <person name="Miller A.N."/>
            <person name="Grigoriev I.V."/>
            <person name="Debuchy R."/>
            <person name="Gladieux P."/>
            <person name="Thoren M.H."/>
            <person name="Johannesson H."/>
        </authorList>
    </citation>
    <scope>NUCLEOTIDE SEQUENCE</scope>
    <source>
        <strain evidence="9">CBS 538.74</strain>
    </source>
</reference>
<feature type="compositionally biased region" description="Gly residues" evidence="8">
    <location>
        <begin position="304"/>
        <end position="318"/>
    </location>
</feature>
<gene>
    <name evidence="9" type="ORF">C8A00DRAFT_39190</name>
</gene>
<reference evidence="9" key="1">
    <citation type="journal article" date="2023" name="Mol. Phylogenet. Evol.">
        <title>Genome-scale phylogeny and comparative genomics of the fungal order Sordariales.</title>
        <authorList>
            <person name="Hensen N."/>
            <person name="Bonometti L."/>
            <person name="Westerberg I."/>
            <person name="Brannstrom I.O."/>
            <person name="Guillou S."/>
            <person name="Cros-Aarteil S."/>
            <person name="Calhoun S."/>
            <person name="Haridas S."/>
            <person name="Kuo A."/>
            <person name="Mondo S."/>
            <person name="Pangilinan J."/>
            <person name="Riley R."/>
            <person name="LaButti K."/>
            <person name="Andreopoulos B."/>
            <person name="Lipzen A."/>
            <person name="Chen C."/>
            <person name="Yan M."/>
            <person name="Daum C."/>
            <person name="Ng V."/>
            <person name="Clum A."/>
            <person name="Steindorff A."/>
            <person name="Ohm R.A."/>
            <person name="Martin F."/>
            <person name="Silar P."/>
            <person name="Natvig D.O."/>
            <person name="Lalanne C."/>
            <person name="Gautier V."/>
            <person name="Ament-Velasquez S.L."/>
            <person name="Kruys A."/>
            <person name="Hutchinson M.I."/>
            <person name="Powell A.J."/>
            <person name="Barry K."/>
            <person name="Miller A.N."/>
            <person name="Grigoriev I.V."/>
            <person name="Debuchy R."/>
            <person name="Gladieux P."/>
            <person name="Hiltunen Thoren M."/>
            <person name="Johannesson H."/>
        </authorList>
    </citation>
    <scope>NUCLEOTIDE SEQUENCE</scope>
    <source>
        <strain evidence="9">CBS 538.74</strain>
    </source>
</reference>
<feature type="coiled-coil region" evidence="7">
    <location>
        <begin position="48"/>
        <end position="82"/>
    </location>
</feature>
<evidence type="ECO:0000256" key="8">
    <source>
        <dbReference type="SAM" id="MobiDB-lite"/>
    </source>
</evidence>
<evidence type="ECO:0000313" key="9">
    <source>
        <dbReference type="EMBL" id="KAK4158469.1"/>
    </source>
</evidence>
<feature type="compositionally biased region" description="Basic residues" evidence="8">
    <location>
        <begin position="31"/>
        <end position="45"/>
    </location>
</feature>
<keyword evidence="4" id="KW-0238">DNA-binding</keyword>
<dbReference type="AlphaFoldDB" id="A0AAN7A208"/>
<evidence type="ECO:0000313" key="10">
    <source>
        <dbReference type="Proteomes" id="UP001302745"/>
    </source>
</evidence>
<keyword evidence="7" id="KW-0175">Coiled coil</keyword>
<keyword evidence="5" id="KW-0804">Transcription</keyword>
<evidence type="ECO:0000256" key="1">
    <source>
        <dbReference type="ARBA" id="ARBA00004123"/>
    </source>
</evidence>
<dbReference type="EMBL" id="MU856838">
    <property type="protein sequence ID" value="KAK4158469.1"/>
    <property type="molecule type" value="Genomic_DNA"/>
</dbReference>
<proteinExistence type="inferred from homology"/>
<organism evidence="9 10">
    <name type="scientific">Chaetomidium leptoderma</name>
    <dbReference type="NCBI Taxonomy" id="669021"/>
    <lineage>
        <taxon>Eukaryota</taxon>
        <taxon>Fungi</taxon>
        <taxon>Dikarya</taxon>
        <taxon>Ascomycota</taxon>
        <taxon>Pezizomycotina</taxon>
        <taxon>Sordariomycetes</taxon>
        <taxon>Sordariomycetidae</taxon>
        <taxon>Sordariales</taxon>
        <taxon>Chaetomiaceae</taxon>
        <taxon>Chaetomidium</taxon>
    </lineage>
</organism>
<feature type="compositionally biased region" description="Low complexity" evidence="8">
    <location>
        <begin position="165"/>
        <end position="174"/>
    </location>
</feature>
<sequence>MRSKAKLKNVEGAEDAVSGDPSADKTQARRAQVRKAQTQHRQRKANYVKQLEMDVARVRDMIEAAERDTQAMLDENKAMRAQIQQALHNKSRPLSLNQGVSLIKALPQPCQLSTIARESTPPEPEGVTVTLGFDEVMNAPTFYISSPPSSTHSHQPYESSQETSPTTPDTLPDLTPAQTQAAINFILALEHICRSHFHPSLYHPPPPDTVYSTPLIGHQANGHTLMATSIALRNAPPHIFKAASRSSFSRLFPGGGGSSSSSLPALRPAVGRTGTETETGSESTATPKNDGNDDGNDDGSSSAEGGGGGDERGGGGGLSWKTSSLTLRALHGLASSLSPDDRVEITPVQAWFELVGRFGVDVLMAEGVLERLRREFVGVVRCPHYGASLERGSFESVVARVLGGGDITATYF</sequence>
<keyword evidence="6" id="KW-0539">Nucleus</keyword>
<dbReference type="Proteomes" id="UP001302745">
    <property type="component" value="Unassembled WGS sequence"/>
</dbReference>
<feature type="compositionally biased region" description="Low complexity" evidence="8">
    <location>
        <begin position="145"/>
        <end position="154"/>
    </location>
</feature>
<feature type="region of interest" description="Disordered" evidence="8">
    <location>
        <begin position="142"/>
        <end position="174"/>
    </location>
</feature>
<comment type="caution">
    <text evidence="9">The sequence shown here is derived from an EMBL/GenBank/DDBJ whole genome shotgun (WGS) entry which is preliminary data.</text>
</comment>
<dbReference type="InterPro" id="IPR050936">
    <property type="entry name" value="AP-1-like"/>
</dbReference>
<evidence type="ECO:0000256" key="7">
    <source>
        <dbReference type="SAM" id="Coils"/>
    </source>
</evidence>
<protein>
    <recommendedName>
        <fullName evidence="11">BZIP domain-containing protein</fullName>
    </recommendedName>
</protein>
<evidence type="ECO:0008006" key="11">
    <source>
        <dbReference type="Google" id="ProtNLM"/>
    </source>
</evidence>
<dbReference type="CDD" id="cd14688">
    <property type="entry name" value="bZIP_YAP"/>
    <property type="match status" value="1"/>
</dbReference>
<comment type="similarity">
    <text evidence="2">Belongs to the bZIP family.</text>
</comment>
<dbReference type="PANTHER" id="PTHR40621:SF11">
    <property type="entry name" value="TRANSCRIPTION FACTOR KAPC-RELATED"/>
    <property type="match status" value="1"/>
</dbReference>
<feature type="compositionally biased region" description="Low complexity" evidence="8">
    <location>
        <begin position="273"/>
        <end position="284"/>
    </location>
</feature>
<feature type="region of interest" description="Disordered" evidence="8">
    <location>
        <begin position="1"/>
        <end position="45"/>
    </location>
</feature>
<evidence type="ECO:0000256" key="3">
    <source>
        <dbReference type="ARBA" id="ARBA00023015"/>
    </source>
</evidence>
<evidence type="ECO:0000256" key="4">
    <source>
        <dbReference type="ARBA" id="ARBA00023125"/>
    </source>
</evidence>
<dbReference type="GO" id="GO:0000976">
    <property type="term" value="F:transcription cis-regulatory region binding"/>
    <property type="evidence" value="ECO:0007669"/>
    <property type="project" value="InterPro"/>
</dbReference>
<dbReference type="PANTHER" id="PTHR40621">
    <property type="entry name" value="TRANSCRIPTION FACTOR KAPC-RELATED"/>
    <property type="match status" value="1"/>
</dbReference>
<evidence type="ECO:0000256" key="6">
    <source>
        <dbReference type="ARBA" id="ARBA00023242"/>
    </source>
</evidence>
<comment type="subcellular location">
    <subcellularLocation>
        <location evidence="1">Nucleus</location>
    </subcellularLocation>
</comment>
<evidence type="ECO:0000256" key="2">
    <source>
        <dbReference type="ARBA" id="ARBA00007163"/>
    </source>
</evidence>
<dbReference type="GO" id="GO:0001228">
    <property type="term" value="F:DNA-binding transcription activator activity, RNA polymerase II-specific"/>
    <property type="evidence" value="ECO:0007669"/>
    <property type="project" value="TreeGrafter"/>
</dbReference>
<accession>A0AAN7A208</accession>
<dbReference type="SUPFAM" id="SSF57959">
    <property type="entry name" value="Leucine zipper domain"/>
    <property type="match status" value="1"/>
</dbReference>